<evidence type="ECO:0000256" key="5">
    <source>
        <dbReference type="ARBA" id="ARBA00023242"/>
    </source>
</evidence>
<evidence type="ECO:0000259" key="10">
    <source>
        <dbReference type="PROSITE" id="PS50039"/>
    </source>
</evidence>
<evidence type="ECO:0000256" key="3">
    <source>
        <dbReference type="ARBA" id="ARBA00023125"/>
    </source>
</evidence>
<protein>
    <recommendedName>
        <fullName evidence="7">Forkhead box protein N3</fullName>
    </recommendedName>
</protein>
<accession>A0A1S3IUY1</accession>
<evidence type="ECO:0000313" key="13">
    <source>
        <dbReference type="RefSeq" id="XP_013401341.1"/>
    </source>
</evidence>
<dbReference type="OrthoDB" id="5954824at2759"/>
<dbReference type="RefSeq" id="XP_013401347.1">
    <property type="nucleotide sequence ID" value="XM_013545893.2"/>
</dbReference>
<evidence type="ECO:0000313" key="20">
    <source>
        <dbReference type="RefSeq" id="XP_013401349.1"/>
    </source>
</evidence>
<feature type="DNA-binding region" description="Fork-head" evidence="8">
    <location>
        <begin position="143"/>
        <end position="230"/>
    </location>
</feature>
<evidence type="ECO:0000313" key="14">
    <source>
        <dbReference type="RefSeq" id="XP_013401342.1"/>
    </source>
</evidence>
<dbReference type="PROSITE" id="PS50039">
    <property type="entry name" value="FORK_HEAD_3"/>
    <property type="match status" value="1"/>
</dbReference>
<keyword evidence="2" id="KW-0805">Transcription regulation</keyword>
<dbReference type="RefSeq" id="XP_013401353.1">
    <property type="nucleotide sequence ID" value="XM_013545899.2"/>
</dbReference>
<dbReference type="PROSITE" id="PS00658">
    <property type="entry name" value="FORK_HEAD_2"/>
    <property type="match status" value="1"/>
</dbReference>
<comment type="subcellular location">
    <subcellularLocation>
        <location evidence="1 8">Nucleus</location>
    </subcellularLocation>
</comment>
<dbReference type="GO" id="GO:0003700">
    <property type="term" value="F:DNA-binding transcription factor activity"/>
    <property type="evidence" value="ECO:0007669"/>
    <property type="project" value="InterPro"/>
</dbReference>
<dbReference type="PANTHER" id="PTHR13962:SF22">
    <property type="entry name" value="FORKHEAD BOX PROTEIN N3-LIKE PROTEIN"/>
    <property type="match status" value="1"/>
</dbReference>
<evidence type="ECO:0000256" key="6">
    <source>
        <dbReference type="ARBA" id="ARBA00034657"/>
    </source>
</evidence>
<evidence type="ECO:0000313" key="16">
    <source>
        <dbReference type="RefSeq" id="XP_013401345.1"/>
    </source>
</evidence>
<dbReference type="InterPro" id="IPR047119">
    <property type="entry name" value="FOXN2/3-like"/>
</dbReference>
<dbReference type="PANTHER" id="PTHR13962">
    <property type="entry name" value="FORKHEAD BOX PROTEIN N3-LIKE PROTEIN-RELATED"/>
    <property type="match status" value="1"/>
</dbReference>
<evidence type="ECO:0000313" key="22">
    <source>
        <dbReference type="RefSeq" id="XP_013401352.1"/>
    </source>
</evidence>
<dbReference type="Gene3D" id="1.10.10.10">
    <property type="entry name" value="Winged helix-like DNA-binding domain superfamily/Winged helix DNA-binding domain"/>
    <property type="match status" value="1"/>
</dbReference>
<dbReference type="InterPro" id="IPR047404">
    <property type="entry name" value="FH_FOXN3"/>
</dbReference>
<feature type="region of interest" description="Disordered" evidence="9">
    <location>
        <begin position="104"/>
        <end position="128"/>
    </location>
</feature>
<dbReference type="PRINTS" id="PR00053">
    <property type="entry name" value="FORKHEAD"/>
</dbReference>
<dbReference type="AlphaFoldDB" id="A0A1S3IUY1"/>
<evidence type="ECO:0000313" key="21">
    <source>
        <dbReference type="RefSeq" id="XP_013401351.1"/>
    </source>
</evidence>
<dbReference type="SUPFAM" id="SSF46785">
    <property type="entry name" value="Winged helix' DNA-binding domain"/>
    <property type="match status" value="1"/>
</dbReference>
<dbReference type="RefSeq" id="XP_013401342.1">
    <property type="nucleotide sequence ID" value="XM_013545888.2"/>
</dbReference>
<dbReference type="InterPro" id="IPR030456">
    <property type="entry name" value="TF_fork_head_CS_2"/>
</dbReference>
<evidence type="ECO:0000256" key="1">
    <source>
        <dbReference type="ARBA" id="ARBA00004123"/>
    </source>
</evidence>
<feature type="region of interest" description="Disordered" evidence="9">
    <location>
        <begin position="313"/>
        <end position="466"/>
    </location>
</feature>
<dbReference type="RefSeq" id="XP_013401349.1">
    <property type="nucleotide sequence ID" value="XM_013545895.2"/>
</dbReference>
<dbReference type="SMART" id="SM00339">
    <property type="entry name" value="FH"/>
    <property type="match status" value="1"/>
</dbReference>
<dbReference type="InterPro" id="IPR036390">
    <property type="entry name" value="WH_DNA-bd_sf"/>
</dbReference>
<reference evidence="14 15" key="1">
    <citation type="submission" date="2023-09" db="UniProtKB">
        <authorList>
            <consortium name="RefSeq"/>
        </authorList>
    </citation>
    <scope>IDENTIFICATION</scope>
    <source>
        <tissue evidence="12 13">Gonads</tissue>
    </source>
</reference>
<gene>
    <name evidence="12 13 14 15 16 17 18 19 20 21 22 23" type="primary">LOC106167177</name>
</gene>
<evidence type="ECO:0000256" key="9">
    <source>
        <dbReference type="SAM" id="MobiDB-lite"/>
    </source>
</evidence>
<keyword evidence="5 8" id="KW-0539">Nucleus</keyword>
<keyword evidence="11" id="KW-1185">Reference proteome</keyword>
<evidence type="ECO:0000256" key="8">
    <source>
        <dbReference type="PROSITE-ProRule" id="PRU00089"/>
    </source>
</evidence>
<evidence type="ECO:0000256" key="4">
    <source>
        <dbReference type="ARBA" id="ARBA00023163"/>
    </source>
</evidence>
<dbReference type="RefSeq" id="XP_013401341.1">
    <property type="nucleotide sequence ID" value="XM_013545887.2"/>
</dbReference>
<proteinExistence type="predicted"/>
<dbReference type="PROSITE" id="PS00657">
    <property type="entry name" value="FORK_HEAD_1"/>
    <property type="match status" value="1"/>
</dbReference>
<dbReference type="Pfam" id="PF00250">
    <property type="entry name" value="Forkhead"/>
    <property type="match status" value="1"/>
</dbReference>
<dbReference type="RefSeq" id="XP_013401340.1">
    <property type="nucleotide sequence ID" value="XM_013545886.1"/>
</dbReference>
<dbReference type="RefSeq" id="XP_013401345.1">
    <property type="nucleotide sequence ID" value="XM_013545891.2"/>
</dbReference>
<feature type="domain" description="Fork-head" evidence="10">
    <location>
        <begin position="143"/>
        <end position="230"/>
    </location>
</feature>
<dbReference type="RefSeq" id="XP_013401352.1">
    <property type="nucleotide sequence ID" value="XM_013545898.2"/>
</dbReference>
<dbReference type="FunFam" id="1.10.10.10:FF:000135">
    <property type="entry name" value="forkhead box protein G1"/>
    <property type="match status" value="1"/>
</dbReference>
<evidence type="ECO:0000313" key="23">
    <source>
        <dbReference type="RefSeq" id="XP_013401353.1"/>
    </source>
</evidence>
<evidence type="ECO:0000313" key="15">
    <source>
        <dbReference type="RefSeq" id="XP_013401344.1"/>
    </source>
</evidence>
<keyword evidence="4" id="KW-0804">Transcription</keyword>
<dbReference type="RefSeq" id="XP_013401348.1">
    <property type="nucleotide sequence ID" value="XM_013545894.2"/>
</dbReference>
<evidence type="ECO:0000313" key="19">
    <source>
        <dbReference type="RefSeq" id="XP_013401348.1"/>
    </source>
</evidence>
<dbReference type="GO" id="GO:0005634">
    <property type="term" value="C:nucleus"/>
    <property type="evidence" value="ECO:0007669"/>
    <property type="project" value="UniProtKB-SubCell"/>
</dbReference>
<dbReference type="InterPro" id="IPR018122">
    <property type="entry name" value="TF_fork_head_CS_1"/>
</dbReference>
<organism evidence="20">
    <name type="scientific">Lingula anatina</name>
    <name type="common">Brachiopod</name>
    <name type="synonym">Lingula unguis</name>
    <dbReference type="NCBI Taxonomy" id="7574"/>
    <lineage>
        <taxon>Eukaryota</taxon>
        <taxon>Metazoa</taxon>
        <taxon>Spiralia</taxon>
        <taxon>Lophotrochozoa</taxon>
        <taxon>Brachiopoda</taxon>
        <taxon>Linguliformea</taxon>
        <taxon>Lingulata</taxon>
        <taxon>Lingulida</taxon>
        <taxon>Linguloidea</taxon>
        <taxon>Lingulidae</taxon>
        <taxon>Lingula</taxon>
    </lineage>
</organism>
<dbReference type="GeneID" id="106167177"/>
<evidence type="ECO:0000313" key="18">
    <source>
        <dbReference type="RefSeq" id="XP_013401347.1"/>
    </source>
</evidence>
<dbReference type="GO" id="GO:0000987">
    <property type="term" value="F:cis-regulatory region sequence-specific DNA binding"/>
    <property type="evidence" value="ECO:0007669"/>
    <property type="project" value="TreeGrafter"/>
</dbReference>
<dbReference type="RefSeq" id="XP_013401346.1">
    <property type="nucleotide sequence ID" value="XM_013545892.2"/>
</dbReference>
<evidence type="ECO:0000256" key="7">
    <source>
        <dbReference type="ARBA" id="ARBA00034870"/>
    </source>
</evidence>
<dbReference type="RefSeq" id="XP_013401344.1">
    <property type="nucleotide sequence ID" value="XM_013545890.2"/>
</dbReference>
<dbReference type="STRING" id="7574.A0A1S3IUY1"/>
<dbReference type="InterPro" id="IPR001766">
    <property type="entry name" value="Fork_head_dom"/>
</dbReference>
<dbReference type="KEGG" id="lak:106167177"/>
<keyword evidence="3 8" id="KW-0238">DNA-binding</keyword>
<dbReference type="InterPro" id="IPR036388">
    <property type="entry name" value="WH-like_DNA-bd_sf"/>
</dbReference>
<dbReference type="RefSeq" id="XP_013401351.1">
    <property type="nucleotide sequence ID" value="XM_013545897.2"/>
</dbReference>
<dbReference type="CDD" id="cd20059">
    <property type="entry name" value="FH_FOXN3"/>
    <property type="match status" value="1"/>
</dbReference>
<evidence type="ECO:0000313" key="11">
    <source>
        <dbReference type="Proteomes" id="UP000085678"/>
    </source>
</evidence>
<feature type="compositionally biased region" description="Basic and acidic residues" evidence="9">
    <location>
        <begin position="108"/>
        <end position="120"/>
    </location>
</feature>
<sequence length="540" mass="60363">MDSNKRLEESDEDFRKRLVDSLSQSFPDSALSKMLKICNAANSAPDSCDELELGDLDPLAKSCFAEIRLDKGPIDEDDDDDLTSLAWLQDSNLLKDIAGEADLEDIPETQKENKEGEVNGKEVSGQVHPPNVPYNPQKHVNSKPPYSFSCLIFMAIEDSPQKRLPVKDIYNWILTHFPYYQNAPTGWKNSVRHNLSLNKCFKKVEKERGQSIGKGSLWCIDPDYRPNLLQALRKTPYHPYHQLQMLANPPVTQTYSYSVLPGNPRPMPLTPRFNLNSSLPPHLFPFLSRRLAQSKTETDMDIDVANTLVALKGSQRTGDNPRLKPLTPLQLVNGKTGSAMYRHRSPSPPEFGSERDRHRAQLKRKLRYSPGNFVKKRPRSPVVITNSPSEDHTYSASSSSGSPREHRSISPSSSIDEEYEFGRRGTSDAEDADVSDYHSEASDFEEYDSDVSNLDDGRTSRVRIGGSLEERKMQNCTRTNGCHEKEEGAAEEEDEERKIVEGADALLNLAGIKTASIVPLRAISPTCSTGTSANQEIAAQ</sequence>
<evidence type="ECO:0000256" key="2">
    <source>
        <dbReference type="ARBA" id="ARBA00023015"/>
    </source>
</evidence>
<evidence type="ECO:0000313" key="12">
    <source>
        <dbReference type="RefSeq" id="XP_013401340.1"/>
    </source>
</evidence>
<name>A0A1S3IUY1_LINAN</name>
<evidence type="ECO:0000313" key="17">
    <source>
        <dbReference type="RefSeq" id="XP_013401346.1"/>
    </source>
</evidence>
<comment type="function">
    <text evidence="6">Acts as a transcriptional repressor. May be involved in DNA damage-inducible cell cycle arrests (checkpoints).</text>
</comment>
<dbReference type="Proteomes" id="UP000085678">
    <property type="component" value="Unplaced"/>
</dbReference>